<keyword evidence="2" id="KW-0472">Membrane</keyword>
<dbReference type="PANTHER" id="PTHR46401">
    <property type="entry name" value="GLYCOSYLTRANSFERASE WBBK-RELATED"/>
    <property type="match status" value="1"/>
</dbReference>
<accession>A0A7M1WEI7</accession>
<dbReference type="EMBL" id="MT898296">
    <property type="protein sequence ID" value="QOS25496.1"/>
    <property type="molecule type" value="Genomic_DNA"/>
</dbReference>
<reference evidence="4" key="1">
    <citation type="submission" date="2020-08" db="EMBL/GenBank/DDBJ databases">
        <title>Genetic structure, function and evolution of capsule biosynthesis loci in Vibrio parahaemolyticus.</title>
        <authorList>
            <person name="Li L."/>
            <person name="Bian S."/>
        </authorList>
    </citation>
    <scope>NUCLEOTIDE SEQUENCE</scope>
    <source>
        <strain evidence="4">VP50</strain>
    </source>
</reference>
<dbReference type="Gene3D" id="3.40.50.2000">
    <property type="entry name" value="Glycogen Phosphorylase B"/>
    <property type="match status" value="2"/>
</dbReference>
<feature type="transmembrane region" description="Helical" evidence="2">
    <location>
        <begin position="64"/>
        <end position="81"/>
    </location>
</feature>
<keyword evidence="2" id="KW-0812">Transmembrane</keyword>
<keyword evidence="1" id="KW-0808">Transferase</keyword>
<dbReference type="GO" id="GO:0009103">
    <property type="term" value="P:lipopolysaccharide biosynthetic process"/>
    <property type="evidence" value="ECO:0007669"/>
    <property type="project" value="TreeGrafter"/>
</dbReference>
<evidence type="ECO:0000256" key="1">
    <source>
        <dbReference type="ARBA" id="ARBA00022679"/>
    </source>
</evidence>
<dbReference type="AlphaFoldDB" id="A0A7M1WEI7"/>
<name>A0A7M1WEI7_VIBPH</name>
<organism evidence="4">
    <name type="scientific">Vibrio parahaemolyticus</name>
    <dbReference type="NCBI Taxonomy" id="670"/>
    <lineage>
        <taxon>Bacteria</taxon>
        <taxon>Pseudomonadati</taxon>
        <taxon>Pseudomonadota</taxon>
        <taxon>Gammaproteobacteria</taxon>
        <taxon>Vibrionales</taxon>
        <taxon>Vibrionaceae</taxon>
        <taxon>Vibrio</taxon>
    </lineage>
</organism>
<dbReference type="Pfam" id="PF00534">
    <property type="entry name" value="Glycos_transf_1"/>
    <property type="match status" value="1"/>
</dbReference>
<sequence>MVVHICNNFVVSKVHYNLITKMQDHSEQLVLVPYRNANQKGNFENGNLQGKIEYIRIYNSLIKFFPFMKVILVTLLCFFSLKGRKPKYILAHTMWSDGVCAFLLSKVFNVKYSIVVRNTDINVFLPKLLVYRWLISLVFENADNVIFVSVAHKRRLLKEYPNIYSKIINPVVIPNGIDDYWIENKIKKETRKIDQVCFVGKFDRNKNLDAIYNVSKDLIEKHDVKFNLVLLGGDVSEFKDLVGVECLPQWLSIVPKTNDNETICRLYRDSKVFFMPSHTETFGFVYFEALSQGCAIMATKGEGIDGYLVGDFAKFNLSKDYESMKGNLKYLLESYSNGVGVEVVSEYLNNLSWDQISLNYRKLIGIG</sequence>
<keyword evidence="2" id="KW-1133">Transmembrane helix</keyword>
<dbReference type="InterPro" id="IPR001296">
    <property type="entry name" value="Glyco_trans_1"/>
</dbReference>
<feature type="domain" description="Glycosyl transferase family 1" evidence="3">
    <location>
        <begin position="191"/>
        <end position="315"/>
    </location>
</feature>
<protein>
    <recommendedName>
        <fullName evidence="3">Glycosyl transferase family 1 domain-containing protein</fullName>
    </recommendedName>
</protein>
<evidence type="ECO:0000313" key="4">
    <source>
        <dbReference type="EMBL" id="QOS25496.1"/>
    </source>
</evidence>
<dbReference type="CDD" id="cd03801">
    <property type="entry name" value="GT4_PimA-like"/>
    <property type="match status" value="1"/>
</dbReference>
<dbReference type="GO" id="GO:0016757">
    <property type="term" value="F:glycosyltransferase activity"/>
    <property type="evidence" value="ECO:0007669"/>
    <property type="project" value="InterPro"/>
</dbReference>
<dbReference type="PANTHER" id="PTHR46401:SF2">
    <property type="entry name" value="GLYCOSYLTRANSFERASE WBBK-RELATED"/>
    <property type="match status" value="1"/>
</dbReference>
<dbReference type="SUPFAM" id="SSF53756">
    <property type="entry name" value="UDP-Glycosyltransferase/glycogen phosphorylase"/>
    <property type="match status" value="1"/>
</dbReference>
<gene>
    <name evidence="4" type="ORF">VP50_00034</name>
</gene>
<evidence type="ECO:0000259" key="3">
    <source>
        <dbReference type="Pfam" id="PF00534"/>
    </source>
</evidence>
<evidence type="ECO:0000256" key="2">
    <source>
        <dbReference type="SAM" id="Phobius"/>
    </source>
</evidence>
<proteinExistence type="predicted"/>